<name>A0A8H7NF75_BIOOC</name>
<comment type="caution">
    <text evidence="3">The sequence shown here is derived from an EMBL/GenBank/DDBJ whole genome shotgun (WGS) entry which is preliminary data.</text>
</comment>
<dbReference type="GO" id="GO:0005634">
    <property type="term" value="C:nucleus"/>
    <property type="evidence" value="ECO:0007669"/>
    <property type="project" value="UniProtKB-SubCell"/>
</dbReference>
<keyword evidence="1" id="KW-0653">Protein transport</keyword>
<keyword evidence="1" id="KW-0539">Nucleus</keyword>
<evidence type="ECO:0000313" key="4">
    <source>
        <dbReference type="Proteomes" id="UP000616885"/>
    </source>
</evidence>
<dbReference type="InterPro" id="IPR018222">
    <property type="entry name" value="Nuclear_transport_factor_2_euk"/>
</dbReference>
<accession>A0A8H7NF75</accession>
<dbReference type="SUPFAM" id="SSF54427">
    <property type="entry name" value="NTF2-like"/>
    <property type="match status" value="1"/>
</dbReference>
<feature type="domain" description="NTF2" evidence="2">
    <location>
        <begin position="9"/>
        <end position="129"/>
    </location>
</feature>
<protein>
    <recommendedName>
        <fullName evidence="1">NTF2-related export protein</fullName>
    </recommendedName>
</protein>
<dbReference type="PANTHER" id="PTHR12612">
    <property type="entry name" value="NUCLEAR TRANSPORT FACTOR 2"/>
    <property type="match status" value="1"/>
</dbReference>
<comment type="function">
    <text evidence="1">Has a role in nuclear-cytoplasmic transport of proteins and mRNAs.</text>
</comment>
<comment type="subcellular location">
    <subcellularLocation>
        <location evidence="1">Cytoplasm</location>
    </subcellularLocation>
    <subcellularLocation>
        <location evidence="1">Nucleus</location>
    </subcellularLocation>
</comment>
<dbReference type="InterPro" id="IPR045875">
    <property type="entry name" value="NTF2"/>
</dbReference>
<dbReference type="GO" id="GO:0015031">
    <property type="term" value="P:protein transport"/>
    <property type="evidence" value="ECO:0007669"/>
    <property type="project" value="UniProtKB-KW"/>
</dbReference>
<keyword evidence="1" id="KW-0813">Transport</keyword>
<evidence type="ECO:0000313" key="3">
    <source>
        <dbReference type="EMBL" id="KAF9754819.1"/>
    </source>
</evidence>
<keyword evidence="1" id="KW-0963">Cytoplasm</keyword>
<dbReference type="AlphaFoldDB" id="A0A8H7NF75"/>
<dbReference type="GO" id="GO:0006913">
    <property type="term" value="P:nucleocytoplasmic transport"/>
    <property type="evidence" value="ECO:0007669"/>
    <property type="project" value="UniProtKB-UniRule"/>
</dbReference>
<gene>
    <name evidence="3" type="ORF">IM811_010260</name>
</gene>
<proteinExistence type="predicted"/>
<dbReference type="GO" id="GO:0051028">
    <property type="term" value="P:mRNA transport"/>
    <property type="evidence" value="ECO:0007669"/>
    <property type="project" value="UniProtKB-UniRule"/>
</dbReference>
<evidence type="ECO:0000256" key="1">
    <source>
        <dbReference type="RuleBase" id="RU369002"/>
    </source>
</evidence>
<sequence length="131" mass="14950">MAQADIPKLVDTFIKQHYTPDFGCNRAAIQKYYHPQAMLTFEDENHVGSVAIQAKLTSLPFQEMRHDIKNTNIRVQPSVTDGFVIVLITGHFEASELDRILGYSRVFQLKVPDTAQAKDFLICNDIYLLSY</sequence>
<dbReference type="Proteomes" id="UP000616885">
    <property type="component" value="Unassembled WGS sequence"/>
</dbReference>
<evidence type="ECO:0000259" key="2">
    <source>
        <dbReference type="PROSITE" id="PS50177"/>
    </source>
</evidence>
<organism evidence="3 4">
    <name type="scientific">Bionectria ochroleuca</name>
    <name type="common">Gliocladium roseum</name>
    <dbReference type="NCBI Taxonomy" id="29856"/>
    <lineage>
        <taxon>Eukaryota</taxon>
        <taxon>Fungi</taxon>
        <taxon>Dikarya</taxon>
        <taxon>Ascomycota</taxon>
        <taxon>Pezizomycotina</taxon>
        <taxon>Sordariomycetes</taxon>
        <taxon>Hypocreomycetidae</taxon>
        <taxon>Hypocreales</taxon>
        <taxon>Bionectriaceae</taxon>
        <taxon>Clonostachys</taxon>
    </lineage>
</organism>
<dbReference type="InterPro" id="IPR002075">
    <property type="entry name" value="NTF2_dom"/>
</dbReference>
<dbReference type="EMBL" id="JADCTT010000003">
    <property type="protein sequence ID" value="KAF9754819.1"/>
    <property type="molecule type" value="Genomic_DNA"/>
</dbReference>
<dbReference type="InterPro" id="IPR032710">
    <property type="entry name" value="NTF2-like_dom_sf"/>
</dbReference>
<dbReference type="Pfam" id="PF02136">
    <property type="entry name" value="NTF2"/>
    <property type="match status" value="1"/>
</dbReference>
<dbReference type="PROSITE" id="PS50177">
    <property type="entry name" value="NTF2_DOMAIN"/>
    <property type="match status" value="1"/>
</dbReference>
<dbReference type="Gene3D" id="3.10.450.50">
    <property type="match status" value="1"/>
</dbReference>
<dbReference type="GO" id="GO:0005737">
    <property type="term" value="C:cytoplasm"/>
    <property type="evidence" value="ECO:0007669"/>
    <property type="project" value="UniProtKB-SubCell"/>
</dbReference>
<reference evidence="3" key="1">
    <citation type="submission" date="2020-10" db="EMBL/GenBank/DDBJ databases">
        <title>High-Quality Genome Resource of Clonostachys rosea strain S41 by Oxford Nanopore Long-Read Sequencing.</title>
        <authorList>
            <person name="Wang H."/>
        </authorList>
    </citation>
    <scope>NUCLEOTIDE SEQUENCE</scope>
    <source>
        <strain evidence="3">S41</strain>
    </source>
</reference>